<reference evidence="3" key="1">
    <citation type="submission" date="2018-06" db="EMBL/GenBank/DDBJ databases">
        <authorList>
            <consortium name="Pathogen Informatics"/>
        </authorList>
    </citation>
    <scope>NUCLEOTIDE SEQUENCE [LARGE SCALE GENOMIC DNA]</scope>
    <source>
        <strain evidence="3">NCTC10132</strain>
    </source>
</reference>
<keyword evidence="1" id="KW-1133">Transmembrane helix</keyword>
<gene>
    <name evidence="2" type="ORF">NCTC10132_00022</name>
</gene>
<feature type="transmembrane region" description="Helical" evidence="1">
    <location>
        <begin position="80"/>
        <end position="98"/>
    </location>
</feature>
<dbReference type="InterPro" id="IPR036259">
    <property type="entry name" value="MFS_trans_sf"/>
</dbReference>
<evidence type="ECO:0000313" key="3">
    <source>
        <dbReference type="Proteomes" id="UP000257559"/>
    </source>
</evidence>
<sequence length="107" mass="12705">MVFLSSNNAKLILISYLVLNALIQYFHSLILSIGNNYIFMIFDKKEFTKQNAFILFIRIIFYSTLIILLTVLYLYVSYEAMFITFSVILFITCFIIFYSKHKIEIKN</sequence>
<dbReference type="EMBL" id="LS991951">
    <property type="protein sequence ID" value="SYV96692.1"/>
    <property type="molecule type" value="Genomic_DNA"/>
</dbReference>
<feature type="transmembrane region" description="Helical" evidence="1">
    <location>
        <begin position="52"/>
        <end position="74"/>
    </location>
</feature>
<organism evidence="2 3">
    <name type="scientific">Mycoplasmopsis edwardii</name>
    <dbReference type="NCBI Taxonomy" id="53558"/>
    <lineage>
        <taxon>Bacteria</taxon>
        <taxon>Bacillati</taxon>
        <taxon>Mycoplasmatota</taxon>
        <taxon>Mycoplasmoidales</taxon>
        <taxon>Metamycoplasmataceae</taxon>
        <taxon>Mycoplasmopsis</taxon>
    </lineage>
</organism>
<keyword evidence="1" id="KW-0812">Transmembrane</keyword>
<keyword evidence="1" id="KW-0472">Membrane</keyword>
<proteinExistence type="predicted"/>
<evidence type="ECO:0000256" key="1">
    <source>
        <dbReference type="SAM" id="Phobius"/>
    </source>
</evidence>
<dbReference type="AlphaFoldDB" id="A0A3B0PIT1"/>
<name>A0A3B0PIT1_9BACT</name>
<keyword evidence="3" id="KW-1185">Reference proteome</keyword>
<dbReference type="Proteomes" id="UP000257559">
    <property type="component" value="Chromosome"/>
</dbReference>
<dbReference type="KEGG" id="medw:NCTC10132_00022"/>
<evidence type="ECO:0000313" key="2">
    <source>
        <dbReference type="EMBL" id="SYV96692.1"/>
    </source>
</evidence>
<accession>A0A3B0PIT1</accession>
<feature type="transmembrane region" description="Helical" evidence="1">
    <location>
        <begin position="12"/>
        <end position="31"/>
    </location>
</feature>
<protein>
    <submittedName>
        <fullName evidence="2">Uncharacterized protein</fullName>
    </submittedName>
</protein>
<dbReference type="SUPFAM" id="SSF103473">
    <property type="entry name" value="MFS general substrate transporter"/>
    <property type="match status" value="1"/>
</dbReference>